<comment type="caution">
    <text evidence="1">The sequence shown here is derived from an EMBL/GenBank/DDBJ whole genome shotgun (WGS) entry which is preliminary data.</text>
</comment>
<dbReference type="AlphaFoldDB" id="A0A3M7SKI4"/>
<proteinExistence type="predicted"/>
<accession>A0A3M7SKI4</accession>
<evidence type="ECO:0000313" key="2">
    <source>
        <dbReference type="Proteomes" id="UP000276133"/>
    </source>
</evidence>
<gene>
    <name evidence="1" type="ORF">BpHYR1_016598</name>
</gene>
<reference evidence="1 2" key="1">
    <citation type="journal article" date="2018" name="Sci. Rep.">
        <title>Genomic signatures of local adaptation to the degree of environmental predictability in rotifers.</title>
        <authorList>
            <person name="Franch-Gras L."/>
            <person name="Hahn C."/>
            <person name="Garcia-Roger E.M."/>
            <person name="Carmona M.J."/>
            <person name="Serra M."/>
            <person name="Gomez A."/>
        </authorList>
    </citation>
    <scope>NUCLEOTIDE SEQUENCE [LARGE SCALE GENOMIC DNA]</scope>
    <source>
        <strain evidence="1">HYR1</strain>
    </source>
</reference>
<dbReference type="EMBL" id="REGN01001205">
    <property type="protein sequence ID" value="RNA36301.1"/>
    <property type="molecule type" value="Genomic_DNA"/>
</dbReference>
<name>A0A3M7SKI4_BRAPC</name>
<organism evidence="1 2">
    <name type="scientific">Brachionus plicatilis</name>
    <name type="common">Marine rotifer</name>
    <name type="synonym">Brachionus muelleri</name>
    <dbReference type="NCBI Taxonomy" id="10195"/>
    <lineage>
        <taxon>Eukaryota</taxon>
        <taxon>Metazoa</taxon>
        <taxon>Spiralia</taxon>
        <taxon>Gnathifera</taxon>
        <taxon>Rotifera</taxon>
        <taxon>Eurotatoria</taxon>
        <taxon>Monogononta</taxon>
        <taxon>Pseudotrocha</taxon>
        <taxon>Ploima</taxon>
        <taxon>Brachionidae</taxon>
        <taxon>Brachionus</taxon>
    </lineage>
</organism>
<sequence length="131" mass="16238">MIHNLKNNINFYIKNYNAMKIPELAKLRYFTRLTFTLKCVSFKFLFCDQIFSQRLNSMLRHLNRKKEFFYFNKILDSKRHSANKMRKKCIVYLENQYCKIDFVSFITHFDYFYGRNNKKIKLYNRQKIIKV</sequence>
<keyword evidence="2" id="KW-1185">Reference proteome</keyword>
<protein>
    <submittedName>
        <fullName evidence="1">Uncharacterized protein</fullName>
    </submittedName>
</protein>
<dbReference type="Proteomes" id="UP000276133">
    <property type="component" value="Unassembled WGS sequence"/>
</dbReference>
<evidence type="ECO:0000313" key="1">
    <source>
        <dbReference type="EMBL" id="RNA36301.1"/>
    </source>
</evidence>